<sequence length="298" mass="33635">MGHLVHSEGVCGDGWDLFHYENDYICYKYYPDGLGDYHTVATACKGDLNSSLPIINSQTEQDFLNKLIVKYKMIENVWLDATIKGKHIVWTDSSNADYENWLAGRPANESNCVEMLPDQVSMGKWEDTPCAKKNVYLCKRFVAWSSQQMEHLVRENNHLVDKALAEIALLKNCPLPVGFIYVHLPGQLDPNTLWPRSKWSDVTVQYAGQFFRAEGGGSLAFGAGVQAGDAPRLSHLISQYGKYDHSLDYEIVPGVYSPYVHTGDATGPDNDDFYVKFLVKATEVRPSNQAVRIFRRDK</sequence>
<dbReference type="EMBL" id="OC860576">
    <property type="protein sequence ID" value="CAD7628696.1"/>
    <property type="molecule type" value="Genomic_DNA"/>
</dbReference>
<dbReference type="PROSITE" id="PS00615">
    <property type="entry name" value="C_TYPE_LECTIN_1"/>
    <property type="match status" value="1"/>
</dbReference>
<dbReference type="EMBL" id="CAJPIZ010006001">
    <property type="protein sequence ID" value="CAG2109126.1"/>
    <property type="molecule type" value="Genomic_DNA"/>
</dbReference>
<dbReference type="CDD" id="cd00037">
    <property type="entry name" value="CLECT"/>
    <property type="match status" value="1"/>
</dbReference>
<keyword evidence="4" id="KW-1185">Reference proteome</keyword>
<dbReference type="InterPro" id="IPR050111">
    <property type="entry name" value="C-type_lectin/snaclec_domain"/>
</dbReference>
<dbReference type="InterPro" id="IPR018378">
    <property type="entry name" value="C-type_lectin_CS"/>
</dbReference>
<dbReference type="Proteomes" id="UP000759131">
    <property type="component" value="Unassembled WGS sequence"/>
</dbReference>
<dbReference type="SMART" id="SM00034">
    <property type="entry name" value="CLECT"/>
    <property type="match status" value="1"/>
</dbReference>
<evidence type="ECO:0000313" key="4">
    <source>
        <dbReference type="Proteomes" id="UP000759131"/>
    </source>
</evidence>
<protein>
    <recommendedName>
        <fullName evidence="2">C-type lectin domain-containing protein</fullName>
    </recommendedName>
</protein>
<proteinExistence type="predicted"/>
<gene>
    <name evidence="3" type="ORF">OSB1V03_LOCUS9117</name>
</gene>
<dbReference type="InterPro" id="IPR001304">
    <property type="entry name" value="C-type_lectin-like"/>
</dbReference>
<dbReference type="Gene3D" id="3.10.100.10">
    <property type="entry name" value="Mannose-Binding Protein A, subunit A"/>
    <property type="match status" value="1"/>
</dbReference>
<evidence type="ECO:0000256" key="1">
    <source>
        <dbReference type="ARBA" id="ARBA00023157"/>
    </source>
</evidence>
<name>A0A7R9KSQ3_9ACAR</name>
<reference evidence="3" key="1">
    <citation type="submission" date="2020-11" db="EMBL/GenBank/DDBJ databases">
        <authorList>
            <person name="Tran Van P."/>
        </authorList>
    </citation>
    <scope>NUCLEOTIDE SEQUENCE</scope>
</reference>
<dbReference type="InterPro" id="IPR016186">
    <property type="entry name" value="C-type_lectin-like/link_sf"/>
</dbReference>
<dbReference type="SUPFAM" id="SSF56436">
    <property type="entry name" value="C-type lectin-like"/>
    <property type="match status" value="1"/>
</dbReference>
<keyword evidence="1" id="KW-1015">Disulfide bond</keyword>
<evidence type="ECO:0000313" key="3">
    <source>
        <dbReference type="EMBL" id="CAD7628696.1"/>
    </source>
</evidence>
<feature type="domain" description="C-type lectin" evidence="2">
    <location>
        <begin position="26"/>
        <end position="139"/>
    </location>
</feature>
<dbReference type="OrthoDB" id="6480597at2759"/>
<dbReference type="PANTHER" id="PTHR22803">
    <property type="entry name" value="MANNOSE, PHOSPHOLIPASE, LECTIN RECEPTOR RELATED"/>
    <property type="match status" value="1"/>
</dbReference>
<dbReference type="AlphaFoldDB" id="A0A7R9KSQ3"/>
<dbReference type="Pfam" id="PF00059">
    <property type="entry name" value="Lectin_C"/>
    <property type="match status" value="1"/>
</dbReference>
<dbReference type="InterPro" id="IPR016187">
    <property type="entry name" value="CTDL_fold"/>
</dbReference>
<accession>A0A7R9KSQ3</accession>
<dbReference type="PROSITE" id="PS50041">
    <property type="entry name" value="C_TYPE_LECTIN_2"/>
    <property type="match status" value="1"/>
</dbReference>
<evidence type="ECO:0000259" key="2">
    <source>
        <dbReference type="PROSITE" id="PS50041"/>
    </source>
</evidence>
<organism evidence="3">
    <name type="scientific">Medioppia subpectinata</name>
    <dbReference type="NCBI Taxonomy" id="1979941"/>
    <lineage>
        <taxon>Eukaryota</taxon>
        <taxon>Metazoa</taxon>
        <taxon>Ecdysozoa</taxon>
        <taxon>Arthropoda</taxon>
        <taxon>Chelicerata</taxon>
        <taxon>Arachnida</taxon>
        <taxon>Acari</taxon>
        <taxon>Acariformes</taxon>
        <taxon>Sarcoptiformes</taxon>
        <taxon>Oribatida</taxon>
        <taxon>Brachypylina</taxon>
        <taxon>Oppioidea</taxon>
        <taxon>Oppiidae</taxon>
        <taxon>Medioppia</taxon>
    </lineage>
</organism>